<accession>A0ABX7YQW6</accession>
<dbReference type="PANTHER" id="PTHR43085:SF1">
    <property type="entry name" value="PSEUDOURIDINE KINASE-RELATED"/>
    <property type="match status" value="1"/>
</dbReference>
<protein>
    <recommendedName>
        <fullName evidence="6">Carbohydrate kinase PfkB domain-containing protein</fullName>
    </recommendedName>
</protein>
<comment type="similarity">
    <text evidence="1">Belongs to the carbohydrate kinase PfkB family.</text>
</comment>
<evidence type="ECO:0000256" key="3">
    <source>
        <dbReference type="ARBA" id="ARBA00022741"/>
    </source>
</evidence>
<dbReference type="SUPFAM" id="SSF53613">
    <property type="entry name" value="Ribokinase-like"/>
    <property type="match status" value="1"/>
</dbReference>
<keyword evidence="4" id="KW-0418">Kinase</keyword>
<evidence type="ECO:0000256" key="4">
    <source>
        <dbReference type="ARBA" id="ARBA00022777"/>
    </source>
</evidence>
<gene>
    <name evidence="7" type="ORF">KDN34_13245</name>
</gene>
<dbReference type="Proteomes" id="UP000679575">
    <property type="component" value="Chromosome"/>
</dbReference>
<dbReference type="PANTHER" id="PTHR43085">
    <property type="entry name" value="HEXOKINASE FAMILY MEMBER"/>
    <property type="match status" value="1"/>
</dbReference>
<keyword evidence="8" id="KW-1185">Reference proteome</keyword>
<evidence type="ECO:0000256" key="5">
    <source>
        <dbReference type="ARBA" id="ARBA00022840"/>
    </source>
</evidence>
<evidence type="ECO:0000256" key="2">
    <source>
        <dbReference type="ARBA" id="ARBA00022679"/>
    </source>
</evidence>
<keyword evidence="2" id="KW-0808">Transferase</keyword>
<dbReference type="InterPro" id="IPR029056">
    <property type="entry name" value="Ribokinase-like"/>
</dbReference>
<dbReference type="Gene3D" id="3.40.1190.20">
    <property type="match status" value="1"/>
</dbReference>
<evidence type="ECO:0000259" key="6">
    <source>
        <dbReference type="Pfam" id="PF00294"/>
    </source>
</evidence>
<evidence type="ECO:0000256" key="1">
    <source>
        <dbReference type="ARBA" id="ARBA00010688"/>
    </source>
</evidence>
<dbReference type="InterPro" id="IPR011611">
    <property type="entry name" value="PfkB_dom"/>
</dbReference>
<keyword evidence="3" id="KW-0547">Nucleotide-binding</keyword>
<keyword evidence="5" id="KW-0067">ATP-binding</keyword>
<dbReference type="InterPro" id="IPR050306">
    <property type="entry name" value="PfkB_Carbo_kinase"/>
</dbReference>
<reference evidence="7 8" key="1">
    <citation type="submission" date="2021-04" db="EMBL/GenBank/DDBJ databases">
        <title>Novel species identification of genus Shewanella.</title>
        <authorList>
            <person name="Liu G."/>
        </authorList>
    </citation>
    <scope>NUCLEOTIDE SEQUENCE [LARGE SCALE GENOMIC DNA]</scope>
    <source>
        <strain evidence="7 8">FJAT-54481</strain>
    </source>
</reference>
<dbReference type="EMBL" id="CP073587">
    <property type="protein sequence ID" value="QUN05158.1"/>
    <property type="molecule type" value="Genomic_DNA"/>
</dbReference>
<feature type="domain" description="Carbohydrate kinase PfkB" evidence="6">
    <location>
        <begin position="26"/>
        <end position="291"/>
    </location>
</feature>
<dbReference type="Pfam" id="PF00294">
    <property type="entry name" value="PfkB"/>
    <property type="match status" value="1"/>
</dbReference>
<dbReference type="RefSeq" id="WP_212594193.1">
    <property type="nucleotide sequence ID" value="NZ_CP073587.1"/>
</dbReference>
<name>A0ABX7YQW6_9GAMM</name>
<evidence type="ECO:0000313" key="8">
    <source>
        <dbReference type="Proteomes" id="UP000679575"/>
    </source>
</evidence>
<organism evidence="7 8">
    <name type="scientific">Shewanella yunxiaonensis</name>
    <dbReference type="NCBI Taxonomy" id="2829809"/>
    <lineage>
        <taxon>Bacteria</taxon>
        <taxon>Pseudomonadati</taxon>
        <taxon>Pseudomonadota</taxon>
        <taxon>Gammaproteobacteria</taxon>
        <taxon>Alteromonadales</taxon>
        <taxon>Shewanellaceae</taxon>
        <taxon>Shewanella</taxon>
    </lineage>
</organism>
<evidence type="ECO:0000313" key="7">
    <source>
        <dbReference type="EMBL" id="QUN05158.1"/>
    </source>
</evidence>
<sequence length="303" mass="33398">MNELLPVYVFGEVLYDCFPENDPMLGGAPFNVAWHLQAFDVAPVMISAVGDDALGQNICQKMQQWGMTTQQIQVDPHHDTGIVNVAIVDGEPSYDIVLNAAYDHINQQKLPTITGEHFFYHGSLAARCSASREALESLHGRPGQRTFIDVNLREPWWEPACLKSMVHGVYCVKLNQHELALLAELPAPPTDRDALVETAVNFRLTNNITHLIVTLGADGAFLVDEMGSVVTPEMTPQLTTVVDTVGAGDAFAAVVLVGMLHQWDWRTTLERAQQFAGFIVGQQGALSDNPAIYRDFKCLWGLI</sequence>
<proteinExistence type="inferred from homology"/>